<feature type="transmembrane region" description="Helical" evidence="1">
    <location>
        <begin position="157"/>
        <end position="179"/>
    </location>
</feature>
<comment type="caution">
    <text evidence="2">The sequence shown here is derived from an EMBL/GenBank/DDBJ whole genome shotgun (WGS) entry which is preliminary data.</text>
</comment>
<dbReference type="RefSeq" id="WP_098511921.1">
    <property type="nucleotide sequence ID" value="NZ_JBIAKZ010000024.1"/>
</dbReference>
<dbReference type="AlphaFoldDB" id="A0A2A9FBV4"/>
<keyword evidence="3" id="KW-1185">Reference proteome</keyword>
<dbReference type="Pfam" id="PF17198">
    <property type="entry name" value="AveC_like"/>
    <property type="match status" value="1"/>
</dbReference>
<evidence type="ECO:0000313" key="3">
    <source>
        <dbReference type="Proteomes" id="UP000243542"/>
    </source>
</evidence>
<keyword evidence="1" id="KW-0472">Membrane</keyword>
<feature type="transmembrane region" description="Helical" evidence="1">
    <location>
        <begin position="27"/>
        <end position="49"/>
    </location>
</feature>
<feature type="transmembrane region" description="Helical" evidence="1">
    <location>
        <begin position="191"/>
        <end position="209"/>
    </location>
</feature>
<reference evidence="2 3" key="1">
    <citation type="submission" date="2017-10" db="EMBL/GenBank/DDBJ databases">
        <title>Sequencing the genomes of 1000 actinobacteria strains.</title>
        <authorList>
            <person name="Klenk H.-P."/>
        </authorList>
    </citation>
    <scope>NUCLEOTIDE SEQUENCE [LARGE SCALE GENOMIC DNA]</scope>
    <source>
        <strain evidence="2 3">DSM 46092</strain>
    </source>
</reference>
<feature type="transmembrane region" description="Helical" evidence="1">
    <location>
        <begin position="69"/>
        <end position="87"/>
    </location>
</feature>
<protein>
    <submittedName>
        <fullName evidence="2">Uncharacterized protein DUF5135</fullName>
    </submittedName>
</protein>
<dbReference type="Proteomes" id="UP000243542">
    <property type="component" value="Unassembled WGS sequence"/>
</dbReference>
<feature type="transmembrane region" description="Helical" evidence="1">
    <location>
        <begin position="278"/>
        <end position="297"/>
    </location>
</feature>
<evidence type="ECO:0000256" key="1">
    <source>
        <dbReference type="SAM" id="Phobius"/>
    </source>
</evidence>
<gene>
    <name evidence="2" type="ORF">ATK36_2967</name>
</gene>
<feature type="transmembrane region" description="Helical" evidence="1">
    <location>
        <begin position="99"/>
        <end position="119"/>
    </location>
</feature>
<proteinExistence type="predicted"/>
<sequence length="306" mass="34217">MSGSPVGMSRVGLPEGVDARRRMPAPVAVWAGIGVMFLAVEVWVLTRWIINGGLHLVPGHGAISPAHKAVLWVWQIFLVVAFCATAWHAARTSRRDGHLSVFAAFFIGYFTSFWLTPIFNYQDQVFLPSPHGLNVSSWARYIPGWHGPNLDQQVESVITATGFAVALSLYWVYVALFVLRRFVRSRPRWGVVRTLAATVLAAIITNTILDSHFMLFELDYWPMPTNLALFAGTPNQMPWYETLGPSIFVGLPGAFMIYRAQESNTEVHFLRGSERLSLRLLAGIGFAQLCMFLYVSWNAISAGWQL</sequence>
<keyword evidence="1" id="KW-0812">Transmembrane</keyword>
<dbReference type="EMBL" id="PDJK01000002">
    <property type="protein sequence ID" value="PFG47905.1"/>
    <property type="molecule type" value="Genomic_DNA"/>
</dbReference>
<organism evidence="2 3">
    <name type="scientific">Amycolatopsis sulphurea</name>
    <dbReference type="NCBI Taxonomy" id="76022"/>
    <lineage>
        <taxon>Bacteria</taxon>
        <taxon>Bacillati</taxon>
        <taxon>Actinomycetota</taxon>
        <taxon>Actinomycetes</taxon>
        <taxon>Pseudonocardiales</taxon>
        <taxon>Pseudonocardiaceae</taxon>
        <taxon>Amycolatopsis</taxon>
    </lineage>
</organism>
<accession>A0A2A9FBV4</accession>
<keyword evidence="1" id="KW-1133">Transmembrane helix</keyword>
<feature type="transmembrane region" description="Helical" evidence="1">
    <location>
        <begin position="239"/>
        <end position="258"/>
    </location>
</feature>
<name>A0A2A9FBV4_9PSEU</name>
<dbReference type="InterPro" id="IPR033459">
    <property type="entry name" value="AveC-like"/>
</dbReference>
<evidence type="ECO:0000313" key="2">
    <source>
        <dbReference type="EMBL" id="PFG47905.1"/>
    </source>
</evidence>